<proteinExistence type="predicted"/>
<protein>
    <submittedName>
        <fullName evidence="2">Uncharacterized protein</fullName>
    </submittedName>
</protein>
<organism evidence="2 3">
    <name type="scientific">Xylaria bambusicola</name>
    <dbReference type="NCBI Taxonomy" id="326684"/>
    <lineage>
        <taxon>Eukaryota</taxon>
        <taxon>Fungi</taxon>
        <taxon>Dikarya</taxon>
        <taxon>Ascomycota</taxon>
        <taxon>Pezizomycotina</taxon>
        <taxon>Sordariomycetes</taxon>
        <taxon>Xylariomycetidae</taxon>
        <taxon>Xylariales</taxon>
        <taxon>Xylariaceae</taxon>
        <taxon>Xylaria</taxon>
    </lineage>
</organism>
<dbReference type="Proteomes" id="UP001305414">
    <property type="component" value="Unassembled WGS sequence"/>
</dbReference>
<sequence length="113" mass="12113">MLSHIRNARSGVEMNHRPNMGSSTSTNSPALPAVKPPPTSKGPFHRSYANTSVSDGPGGLSASSIPATRAPTRWRYAMLSLDSWPTRSENCGTASPVLMPLYVLHGLSRIPTR</sequence>
<dbReference type="AlphaFoldDB" id="A0AAN7V0Q2"/>
<dbReference type="EMBL" id="JAWHQM010000081">
    <property type="protein sequence ID" value="KAK5636866.1"/>
    <property type="molecule type" value="Genomic_DNA"/>
</dbReference>
<feature type="compositionally biased region" description="Polar residues" evidence="1">
    <location>
        <begin position="20"/>
        <end position="29"/>
    </location>
</feature>
<name>A0AAN7V0Q2_9PEZI</name>
<feature type="region of interest" description="Disordered" evidence="1">
    <location>
        <begin position="1"/>
        <end position="66"/>
    </location>
</feature>
<evidence type="ECO:0000313" key="3">
    <source>
        <dbReference type="Proteomes" id="UP001305414"/>
    </source>
</evidence>
<gene>
    <name evidence="2" type="ORF">RRF57_012578</name>
</gene>
<accession>A0AAN7V0Q2</accession>
<comment type="caution">
    <text evidence="2">The sequence shown here is derived from an EMBL/GenBank/DDBJ whole genome shotgun (WGS) entry which is preliminary data.</text>
</comment>
<evidence type="ECO:0000313" key="2">
    <source>
        <dbReference type="EMBL" id="KAK5636866.1"/>
    </source>
</evidence>
<evidence type="ECO:0000256" key="1">
    <source>
        <dbReference type="SAM" id="MobiDB-lite"/>
    </source>
</evidence>
<keyword evidence="3" id="KW-1185">Reference proteome</keyword>
<reference evidence="2 3" key="1">
    <citation type="submission" date="2023-10" db="EMBL/GenBank/DDBJ databases">
        <title>Draft genome sequence of Xylaria bambusicola isolate GMP-LS, the root and basal stem rot pathogen of sugarcane in Indonesia.</title>
        <authorList>
            <person name="Selvaraj P."/>
            <person name="Muralishankar V."/>
            <person name="Muruganantham S."/>
            <person name="Sp S."/>
            <person name="Haryani S."/>
            <person name="Lau K.J.X."/>
            <person name="Naqvi N.I."/>
        </authorList>
    </citation>
    <scope>NUCLEOTIDE SEQUENCE [LARGE SCALE GENOMIC DNA]</scope>
    <source>
        <strain evidence="2">GMP-LS</strain>
    </source>
</reference>